<accession>A0ABW4KQT9</accession>
<comment type="caution">
    <text evidence="2">The sequence shown here is derived from an EMBL/GenBank/DDBJ whole genome shotgun (WGS) entry which is preliminary data.</text>
</comment>
<evidence type="ECO:0000259" key="1">
    <source>
        <dbReference type="Pfam" id="PF11726"/>
    </source>
</evidence>
<feature type="domain" description="YagK/YfjJ C-terminal" evidence="1">
    <location>
        <begin position="58"/>
        <end position="228"/>
    </location>
</feature>
<dbReference type="InterPro" id="IPR057271">
    <property type="entry name" value="YagK_YfjJ_C"/>
</dbReference>
<name>A0ABW4KQT9_9BURK</name>
<reference evidence="3" key="1">
    <citation type="journal article" date="2019" name="Int. J. Syst. Evol. Microbiol.">
        <title>The Global Catalogue of Microorganisms (GCM) 10K type strain sequencing project: providing services to taxonomists for standard genome sequencing and annotation.</title>
        <authorList>
            <consortium name="The Broad Institute Genomics Platform"/>
            <consortium name="The Broad Institute Genome Sequencing Center for Infectious Disease"/>
            <person name="Wu L."/>
            <person name="Ma J."/>
        </authorList>
    </citation>
    <scope>NUCLEOTIDE SEQUENCE [LARGE SCALE GENOMIC DNA]</scope>
    <source>
        <strain evidence="3">LMG 29247</strain>
    </source>
</reference>
<protein>
    <submittedName>
        <fullName evidence="2">Inovirus Gp2 family protein</fullName>
    </submittedName>
</protein>
<dbReference type="RefSeq" id="WP_370512940.1">
    <property type="nucleotide sequence ID" value="NZ_JBHUEJ010000007.1"/>
</dbReference>
<proteinExistence type="predicted"/>
<keyword evidence="3" id="KW-1185">Reference proteome</keyword>
<gene>
    <name evidence="2" type="ORF">ACFSF0_02435</name>
</gene>
<dbReference type="EMBL" id="JBHUEJ010000007">
    <property type="protein sequence ID" value="MFD1709452.1"/>
    <property type="molecule type" value="Genomic_DNA"/>
</dbReference>
<evidence type="ECO:0000313" key="2">
    <source>
        <dbReference type="EMBL" id="MFD1709452.1"/>
    </source>
</evidence>
<organism evidence="2 3">
    <name type="scientific">Ottowia flava</name>
    <dbReference type="NCBI Taxonomy" id="2675430"/>
    <lineage>
        <taxon>Bacteria</taxon>
        <taxon>Pseudomonadati</taxon>
        <taxon>Pseudomonadota</taxon>
        <taxon>Betaproteobacteria</taxon>
        <taxon>Burkholderiales</taxon>
        <taxon>Comamonadaceae</taxon>
        <taxon>Ottowia</taxon>
    </lineage>
</organism>
<evidence type="ECO:0000313" key="3">
    <source>
        <dbReference type="Proteomes" id="UP001597304"/>
    </source>
</evidence>
<dbReference type="Pfam" id="PF11726">
    <property type="entry name" value="YagK_YfjJ_C"/>
    <property type="match status" value="1"/>
</dbReference>
<dbReference type="Proteomes" id="UP001597304">
    <property type="component" value="Unassembled WGS sequence"/>
</dbReference>
<sequence>MDEWLGIEVSEVAMDYELGKNHHLHLGDEYNELSVMGRSYPMIKEYLEALHAVVCKSLTQYSKVFAFRFDLHLPLGMDANSVELCNSVASRFIESFKAKIRHNRQCLAKEGSFFHDTEVRYFWVREVGDCGRVHYHFAMFLNGHAFNWLGTYRASGGNIANRIWEAWASALNETVESAKPLVHFTENPSYMLARNDPGSVSAFFYRASYLCKAQTKQYGHGHHGYGASRK</sequence>